<evidence type="ECO:0000256" key="2">
    <source>
        <dbReference type="ARBA" id="ARBA00022801"/>
    </source>
</evidence>
<keyword evidence="2" id="KW-0378">Hydrolase</keyword>
<dbReference type="EMBL" id="JBANAX010000526">
    <property type="protein sequence ID" value="KAL1204776.1"/>
    <property type="molecule type" value="Genomic_DNA"/>
</dbReference>
<feature type="domain" description="3'-5' exonuclease" evidence="3">
    <location>
        <begin position="138"/>
        <end position="263"/>
    </location>
</feature>
<dbReference type="InterPro" id="IPR012337">
    <property type="entry name" value="RNaseH-like_sf"/>
</dbReference>
<keyword evidence="1" id="KW-0540">Nuclease</keyword>
<gene>
    <name evidence="4" type="ORF">V5N11_017385</name>
</gene>
<dbReference type="InterPro" id="IPR051132">
    <property type="entry name" value="3-5_Exonuclease_domain"/>
</dbReference>
<dbReference type="InterPro" id="IPR002562">
    <property type="entry name" value="3'-5'_exonuclease_dom"/>
</dbReference>
<accession>A0ABD1ADB4</accession>
<reference evidence="4 5" key="1">
    <citation type="submission" date="2024-04" db="EMBL/GenBank/DDBJ databases">
        <title>Genome assembly C_amara_ONT_v2.</title>
        <authorList>
            <person name="Yant L."/>
            <person name="Moore C."/>
            <person name="Slenker M."/>
        </authorList>
    </citation>
    <scope>NUCLEOTIDE SEQUENCE [LARGE SCALE GENOMIC DNA]</scope>
    <source>
        <tissue evidence="4">Leaf</tissue>
    </source>
</reference>
<dbReference type="Pfam" id="PF01612">
    <property type="entry name" value="DNA_pol_A_exo1"/>
    <property type="match status" value="1"/>
</dbReference>
<evidence type="ECO:0000313" key="5">
    <source>
        <dbReference type="Proteomes" id="UP001558713"/>
    </source>
</evidence>
<evidence type="ECO:0000313" key="4">
    <source>
        <dbReference type="EMBL" id="KAL1204776.1"/>
    </source>
</evidence>
<name>A0ABD1ADB4_CARAN</name>
<evidence type="ECO:0000256" key="1">
    <source>
        <dbReference type="ARBA" id="ARBA00022722"/>
    </source>
</evidence>
<dbReference type="CDD" id="cd06141">
    <property type="entry name" value="WRN_exo"/>
    <property type="match status" value="1"/>
</dbReference>
<sequence length="272" mass="30852">MAAPTIRTVASYSTHQEYSVDFFGDELIVTVTPDPSVISRWIRNVFSCNRRPYSSRPLVVGVGVQWTPFPYYPDPPPVDDYFADPHPPPGDYYAHSPPDSYYANPPPGSYYVDPSPGDYYADPPPPGSYYSDHPADTLQLCVDNRCLIIQLSNCDYVPDELRSFLADPGTTFVGVWNNKDAEKLAESSHQLEIGELLDIRHYVRDSEGRSLRGCSFEVIVEECMGYQGVRLDPDISMSDWSVYYLHHDQILQASLDAYVCFQLGVWVRLWEV</sequence>
<dbReference type="AlphaFoldDB" id="A0ABD1ADB4"/>
<dbReference type="InterPro" id="IPR036397">
    <property type="entry name" value="RNaseH_sf"/>
</dbReference>
<dbReference type="GO" id="GO:0008408">
    <property type="term" value="F:3'-5' exonuclease activity"/>
    <property type="evidence" value="ECO:0007669"/>
    <property type="project" value="UniProtKB-ARBA"/>
</dbReference>
<proteinExistence type="predicted"/>
<comment type="caution">
    <text evidence="4">The sequence shown here is derived from an EMBL/GenBank/DDBJ whole genome shotgun (WGS) entry which is preliminary data.</text>
</comment>
<evidence type="ECO:0000259" key="3">
    <source>
        <dbReference type="Pfam" id="PF01612"/>
    </source>
</evidence>
<dbReference type="Proteomes" id="UP001558713">
    <property type="component" value="Unassembled WGS sequence"/>
</dbReference>
<keyword evidence="5" id="KW-1185">Reference proteome</keyword>
<dbReference type="Gene3D" id="3.30.420.10">
    <property type="entry name" value="Ribonuclease H-like superfamily/Ribonuclease H"/>
    <property type="match status" value="1"/>
</dbReference>
<dbReference type="PANTHER" id="PTHR13620">
    <property type="entry name" value="3-5 EXONUCLEASE"/>
    <property type="match status" value="1"/>
</dbReference>
<dbReference type="SUPFAM" id="SSF53098">
    <property type="entry name" value="Ribonuclease H-like"/>
    <property type="match status" value="1"/>
</dbReference>
<organism evidence="4 5">
    <name type="scientific">Cardamine amara subsp. amara</name>
    <dbReference type="NCBI Taxonomy" id="228776"/>
    <lineage>
        <taxon>Eukaryota</taxon>
        <taxon>Viridiplantae</taxon>
        <taxon>Streptophyta</taxon>
        <taxon>Embryophyta</taxon>
        <taxon>Tracheophyta</taxon>
        <taxon>Spermatophyta</taxon>
        <taxon>Magnoliopsida</taxon>
        <taxon>eudicotyledons</taxon>
        <taxon>Gunneridae</taxon>
        <taxon>Pentapetalae</taxon>
        <taxon>rosids</taxon>
        <taxon>malvids</taxon>
        <taxon>Brassicales</taxon>
        <taxon>Brassicaceae</taxon>
        <taxon>Cardamineae</taxon>
        <taxon>Cardamine</taxon>
    </lineage>
</organism>
<dbReference type="PANTHER" id="PTHR13620:SF59">
    <property type="entry name" value="POLYNUCLEOTIDYL TRANSFERASE, RIBONUCLEASE H-LIKE SUPERFAMILY PROTEIN"/>
    <property type="match status" value="1"/>
</dbReference>
<protein>
    <recommendedName>
        <fullName evidence="3">3'-5' exonuclease domain-containing protein</fullName>
    </recommendedName>
</protein>